<evidence type="ECO:0000256" key="1">
    <source>
        <dbReference type="ARBA" id="ARBA00022527"/>
    </source>
</evidence>
<evidence type="ECO:0000259" key="7">
    <source>
        <dbReference type="PROSITE" id="PS50011"/>
    </source>
</evidence>
<keyword evidence="3" id="KW-0547">Nucleotide-binding</keyword>
<keyword evidence="4 8" id="KW-0418">Kinase</keyword>
<dbReference type="InterPro" id="IPR000719">
    <property type="entry name" value="Prot_kinase_dom"/>
</dbReference>
<dbReference type="STRING" id="92696.A0A4R0RPI0"/>
<keyword evidence="9" id="KW-1185">Reference proteome</keyword>
<dbReference type="PROSITE" id="PS50011">
    <property type="entry name" value="PROTEIN_KINASE_DOM"/>
    <property type="match status" value="1"/>
</dbReference>
<keyword evidence="1" id="KW-0723">Serine/threonine-protein kinase</keyword>
<dbReference type="AlphaFoldDB" id="A0A4R0RPI0"/>
<dbReference type="InterPro" id="IPR008271">
    <property type="entry name" value="Ser/Thr_kinase_AS"/>
</dbReference>
<comment type="caution">
    <text evidence="8">The sequence shown here is derived from an EMBL/GenBank/DDBJ whole genome shotgun (WGS) entry which is preliminary data.</text>
</comment>
<dbReference type="Proteomes" id="UP000292702">
    <property type="component" value="Unassembled WGS sequence"/>
</dbReference>
<feature type="region of interest" description="Disordered" evidence="6">
    <location>
        <begin position="89"/>
        <end position="123"/>
    </location>
</feature>
<protein>
    <submittedName>
        <fullName evidence="8">Camp-dependent protein kinase catalytic subunit</fullName>
    </submittedName>
</protein>
<organism evidence="8 9">
    <name type="scientific">Steccherinum ochraceum</name>
    <dbReference type="NCBI Taxonomy" id="92696"/>
    <lineage>
        <taxon>Eukaryota</taxon>
        <taxon>Fungi</taxon>
        <taxon>Dikarya</taxon>
        <taxon>Basidiomycota</taxon>
        <taxon>Agaricomycotina</taxon>
        <taxon>Agaricomycetes</taxon>
        <taxon>Polyporales</taxon>
        <taxon>Steccherinaceae</taxon>
        <taxon>Steccherinum</taxon>
    </lineage>
</organism>
<keyword evidence="5" id="KW-0067">ATP-binding</keyword>
<feature type="domain" description="Protein kinase" evidence="7">
    <location>
        <begin position="181"/>
        <end position="466"/>
    </location>
</feature>
<dbReference type="PROSITE" id="PS00108">
    <property type="entry name" value="PROTEIN_KINASE_ST"/>
    <property type="match status" value="1"/>
</dbReference>
<sequence>MATLTALTRMLTLSNEPAQAQKDTLHKPVLPRIRTHFSQTSPPSDDESDTGTPLTPVLVSAYPSPASEGQAHLAPVYSLDIPLQTTANTSLATDSPSDDSDSEPSTPRITVISPQTPLPSPSPASAFCPPWIPDEHDHSGYISPTSSKSRVGEHLDSPLFDTVSPSRRRFRTSAKPKVGPFKFLCALDKGSYGTAFASRDVASGKVICTKVFSKARLAKHHAYMLGLTVELTTYKEIASSDEEQRKWLMSLHAAVQDGQRVLFAMDLMQCDLFALTDRHTPIPRPMVRRWIAQIALGIDALHGMGIIHRDIKPENILLCPDGENVRIADFTNVFLDDVHSEDVEDPTKDLPPKRLLWWKKYAWQCHGTVHYLAPEIFEKKWYGLAVDYWALGCVMFDLIGGETLFPNKETMRHYLRCMRGGISIPEYLDTRASFLTMEEKDLLSGLLCIESDFRFRLEHLETHPYFTMDSDTENTFDFVRSLPTPSSSSPSSKADSPNKIFGKPINPTTLVATQPLCYAKPEACLPMYEGAPEDDEDDPFEKFAWVDPSGLWGTGRD</sequence>
<evidence type="ECO:0000256" key="5">
    <source>
        <dbReference type="ARBA" id="ARBA00022840"/>
    </source>
</evidence>
<evidence type="ECO:0000313" key="9">
    <source>
        <dbReference type="Proteomes" id="UP000292702"/>
    </source>
</evidence>
<dbReference type="SMART" id="SM00220">
    <property type="entry name" value="S_TKc"/>
    <property type="match status" value="1"/>
</dbReference>
<evidence type="ECO:0000256" key="6">
    <source>
        <dbReference type="SAM" id="MobiDB-lite"/>
    </source>
</evidence>
<dbReference type="InterPro" id="IPR011009">
    <property type="entry name" value="Kinase-like_dom_sf"/>
</dbReference>
<feature type="region of interest" description="Disordered" evidence="6">
    <location>
        <begin position="1"/>
        <end position="68"/>
    </location>
</feature>
<evidence type="ECO:0000313" key="8">
    <source>
        <dbReference type="EMBL" id="TCD64294.1"/>
    </source>
</evidence>
<name>A0A4R0RPI0_9APHY</name>
<evidence type="ECO:0000256" key="3">
    <source>
        <dbReference type="ARBA" id="ARBA00022741"/>
    </source>
</evidence>
<evidence type="ECO:0000256" key="4">
    <source>
        <dbReference type="ARBA" id="ARBA00022777"/>
    </source>
</evidence>
<dbReference type="OrthoDB" id="10252171at2759"/>
<feature type="region of interest" description="Disordered" evidence="6">
    <location>
        <begin position="481"/>
        <end position="501"/>
    </location>
</feature>
<feature type="compositionally biased region" description="Low complexity" evidence="6">
    <location>
        <begin position="1"/>
        <end position="13"/>
    </location>
</feature>
<dbReference type="Pfam" id="PF00069">
    <property type="entry name" value="Pkinase"/>
    <property type="match status" value="1"/>
</dbReference>
<gene>
    <name evidence="8" type="primary">PKA1_1</name>
    <name evidence="8" type="ORF">EIP91_004272</name>
</gene>
<dbReference type="EMBL" id="RWJN01000244">
    <property type="protein sequence ID" value="TCD64294.1"/>
    <property type="molecule type" value="Genomic_DNA"/>
</dbReference>
<dbReference type="Gene3D" id="1.10.510.10">
    <property type="entry name" value="Transferase(Phosphotransferase) domain 1"/>
    <property type="match status" value="1"/>
</dbReference>
<accession>A0A4R0RPI0</accession>
<dbReference type="Gene3D" id="3.30.200.20">
    <property type="entry name" value="Phosphorylase Kinase, domain 1"/>
    <property type="match status" value="1"/>
</dbReference>
<dbReference type="GO" id="GO:0005524">
    <property type="term" value="F:ATP binding"/>
    <property type="evidence" value="ECO:0007669"/>
    <property type="project" value="UniProtKB-KW"/>
</dbReference>
<dbReference type="GO" id="GO:0004674">
    <property type="term" value="F:protein serine/threonine kinase activity"/>
    <property type="evidence" value="ECO:0007669"/>
    <property type="project" value="UniProtKB-KW"/>
</dbReference>
<feature type="compositionally biased region" description="Low complexity" evidence="6">
    <location>
        <begin position="481"/>
        <end position="497"/>
    </location>
</feature>
<evidence type="ECO:0000256" key="2">
    <source>
        <dbReference type="ARBA" id="ARBA00022679"/>
    </source>
</evidence>
<proteinExistence type="predicted"/>
<reference evidence="8 9" key="1">
    <citation type="submission" date="2018-11" db="EMBL/GenBank/DDBJ databases">
        <title>Genome assembly of Steccherinum ochraceum LE-BIN_3174, the white-rot fungus of the Steccherinaceae family (The Residual Polyporoid clade, Polyporales, Basidiomycota).</title>
        <authorList>
            <person name="Fedorova T.V."/>
            <person name="Glazunova O.A."/>
            <person name="Landesman E.O."/>
            <person name="Moiseenko K.V."/>
            <person name="Psurtseva N.V."/>
            <person name="Savinova O.S."/>
            <person name="Shakhova N.V."/>
            <person name="Tyazhelova T.V."/>
            <person name="Vasina D.V."/>
        </authorList>
    </citation>
    <scope>NUCLEOTIDE SEQUENCE [LARGE SCALE GENOMIC DNA]</scope>
    <source>
        <strain evidence="8 9">LE-BIN_3174</strain>
    </source>
</reference>
<keyword evidence="2" id="KW-0808">Transferase</keyword>
<dbReference type="SUPFAM" id="SSF56112">
    <property type="entry name" value="Protein kinase-like (PK-like)"/>
    <property type="match status" value="1"/>
</dbReference>
<dbReference type="PANTHER" id="PTHR24351">
    <property type="entry name" value="RIBOSOMAL PROTEIN S6 KINASE"/>
    <property type="match status" value="1"/>
</dbReference>